<comment type="similarity">
    <text evidence="2 7">Belongs to the thioredoxin family. DsbC subfamily.</text>
</comment>
<reference evidence="10 11" key="1">
    <citation type="submission" date="2017-10" db="EMBL/GenBank/DDBJ databases">
        <title>Sphingobium yanoikuyae S72.</title>
        <authorList>
            <person name="Sanchez E."/>
            <person name="Bustos P."/>
            <person name="Mendoza P."/>
            <person name="Guo X."/>
            <person name="Mendoza A."/>
        </authorList>
    </citation>
    <scope>NUCLEOTIDE SEQUENCE [LARGE SCALE GENOMIC DNA]</scope>
    <source>
        <strain evidence="10 11">S72</strain>
    </source>
</reference>
<dbReference type="AlphaFoldDB" id="A0A291MZM2"/>
<dbReference type="InterPro" id="IPR036249">
    <property type="entry name" value="Thioredoxin-like_sf"/>
</dbReference>
<keyword evidence="6 7" id="KW-0676">Redox-active center</keyword>
<name>A0A291MZM2_SPHYA</name>
<gene>
    <name evidence="10" type="ORF">A6768_11480</name>
</gene>
<dbReference type="Pfam" id="PF13098">
    <property type="entry name" value="Thioredoxin_2"/>
    <property type="match status" value="1"/>
</dbReference>
<feature type="signal peptide" evidence="7">
    <location>
        <begin position="1"/>
        <end position="32"/>
    </location>
</feature>
<evidence type="ECO:0000256" key="1">
    <source>
        <dbReference type="ARBA" id="ARBA00004418"/>
    </source>
</evidence>
<dbReference type="InterPro" id="IPR033954">
    <property type="entry name" value="DiS-bond_Isoase_DsbC/G"/>
</dbReference>
<evidence type="ECO:0000259" key="8">
    <source>
        <dbReference type="Pfam" id="PF10411"/>
    </source>
</evidence>
<evidence type="ECO:0000256" key="4">
    <source>
        <dbReference type="ARBA" id="ARBA00022764"/>
    </source>
</evidence>
<dbReference type="EMBL" id="CP023741">
    <property type="protein sequence ID" value="ATI80552.1"/>
    <property type="molecule type" value="Genomic_DNA"/>
</dbReference>
<dbReference type="GeneID" id="57777459"/>
<keyword evidence="5" id="KW-1015">Disulfide bond</keyword>
<dbReference type="RefSeq" id="WP_097383677.1">
    <property type="nucleotide sequence ID" value="NZ_CP023741.1"/>
</dbReference>
<organism evidence="10 11">
    <name type="scientific">Sphingobium yanoikuyae</name>
    <name type="common">Sphingomonas yanoikuyae</name>
    <dbReference type="NCBI Taxonomy" id="13690"/>
    <lineage>
        <taxon>Bacteria</taxon>
        <taxon>Pseudomonadati</taxon>
        <taxon>Pseudomonadota</taxon>
        <taxon>Alphaproteobacteria</taxon>
        <taxon>Sphingomonadales</taxon>
        <taxon>Sphingomonadaceae</taxon>
        <taxon>Sphingobium</taxon>
    </lineage>
</organism>
<accession>A0A291MZM2</accession>
<evidence type="ECO:0000313" key="10">
    <source>
        <dbReference type="EMBL" id="ATI80552.1"/>
    </source>
</evidence>
<dbReference type="CDD" id="cd03020">
    <property type="entry name" value="DsbA_DsbC_DsbG"/>
    <property type="match status" value="1"/>
</dbReference>
<comment type="function">
    <text evidence="7">Required for disulfide bond formation in some periplasmic proteins. Acts by transferring its disulfide bond to other proteins and is reduced in the process.</text>
</comment>
<dbReference type="SUPFAM" id="SSF52833">
    <property type="entry name" value="Thioredoxin-like"/>
    <property type="match status" value="1"/>
</dbReference>
<dbReference type="InterPro" id="IPR051470">
    <property type="entry name" value="Thiol:disulfide_interchange"/>
</dbReference>
<dbReference type="InterPro" id="IPR012336">
    <property type="entry name" value="Thioredoxin-like_fold"/>
</dbReference>
<dbReference type="PANTHER" id="PTHR35272:SF3">
    <property type="entry name" value="THIOL:DISULFIDE INTERCHANGE PROTEIN DSBC"/>
    <property type="match status" value="1"/>
</dbReference>
<dbReference type="Proteomes" id="UP000219422">
    <property type="component" value="Chromosome"/>
</dbReference>
<dbReference type="Pfam" id="PF10411">
    <property type="entry name" value="DsbC_N"/>
    <property type="match status" value="1"/>
</dbReference>
<feature type="domain" description="Disulphide bond isomerase DsbC/G N-terminal" evidence="8">
    <location>
        <begin position="39"/>
        <end position="101"/>
    </location>
</feature>
<dbReference type="KEGG" id="sya:A6768_11480"/>
<evidence type="ECO:0000256" key="6">
    <source>
        <dbReference type="ARBA" id="ARBA00023284"/>
    </source>
</evidence>
<comment type="subcellular location">
    <subcellularLocation>
        <location evidence="1 7">Periplasm</location>
    </subcellularLocation>
</comment>
<sequence length="293" mass="31405">MSAIDRLRRAARSSRMAIATLLGLGIAGIALAADTNGLEDQVRGLLERRLPRTQITAIDCQKIAGLCEVTAGSNLFYVDGGGRYLVIGRVYDMQTRQDITAARLLEMNPDMLVGAAALANAAANAGALETGEAEELAAAPPARAERVTRPVRPVRLSLAELPKDGAIVWGNPAGQTVTVFTDLRCGYCRALTSVLKDMHVRVVERPISVLGSRDLADRVYCARDRAAALHAAYAGEALKNRASCDTSGLDANEAFAHRHGLRGTPVIVREDGAMLEGYRPRAFLEEWLQGGRS</sequence>
<evidence type="ECO:0000256" key="7">
    <source>
        <dbReference type="RuleBase" id="RU364038"/>
    </source>
</evidence>
<feature type="chain" id="PRO_5011821442" description="Thiol:disulfide interchange protein" evidence="7">
    <location>
        <begin position="33"/>
        <end position="293"/>
    </location>
</feature>
<evidence type="ECO:0000256" key="5">
    <source>
        <dbReference type="ARBA" id="ARBA00023157"/>
    </source>
</evidence>
<feature type="domain" description="Thioredoxin-like fold" evidence="9">
    <location>
        <begin position="175"/>
        <end position="288"/>
    </location>
</feature>
<dbReference type="InterPro" id="IPR018950">
    <property type="entry name" value="DiS-bond_isomerase_DsbC/G_N"/>
</dbReference>
<evidence type="ECO:0000256" key="3">
    <source>
        <dbReference type="ARBA" id="ARBA00022729"/>
    </source>
</evidence>
<dbReference type="Gene3D" id="3.10.450.70">
    <property type="entry name" value="Disulphide bond isomerase, DsbC/G, N-terminal"/>
    <property type="match status" value="1"/>
</dbReference>
<dbReference type="PANTHER" id="PTHR35272">
    <property type="entry name" value="THIOL:DISULFIDE INTERCHANGE PROTEIN DSBC-RELATED"/>
    <property type="match status" value="1"/>
</dbReference>
<dbReference type="GO" id="GO:0042597">
    <property type="term" value="C:periplasmic space"/>
    <property type="evidence" value="ECO:0007669"/>
    <property type="project" value="UniProtKB-SubCell"/>
</dbReference>
<dbReference type="InterPro" id="IPR009094">
    <property type="entry name" value="DiS-bond_isomerase_DsbC/G_N_sf"/>
</dbReference>
<dbReference type="SUPFAM" id="SSF54423">
    <property type="entry name" value="DsbC/DsbG N-terminal domain-like"/>
    <property type="match status" value="1"/>
</dbReference>
<evidence type="ECO:0000313" key="11">
    <source>
        <dbReference type="Proteomes" id="UP000219422"/>
    </source>
</evidence>
<keyword evidence="4 7" id="KW-0574">Periplasm</keyword>
<proteinExistence type="inferred from homology"/>
<evidence type="ECO:0000259" key="9">
    <source>
        <dbReference type="Pfam" id="PF13098"/>
    </source>
</evidence>
<evidence type="ECO:0000256" key="2">
    <source>
        <dbReference type="ARBA" id="ARBA00009813"/>
    </source>
</evidence>
<dbReference type="Gene3D" id="3.40.30.10">
    <property type="entry name" value="Glutaredoxin"/>
    <property type="match status" value="1"/>
</dbReference>
<keyword evidence="3 7" id="KW-0732">Signal</keyword>
<protein>
    <recommendedName>
        <fullName evidence="7">Thiol:disulfide interchange protein</fullName>
    </recommendedName>
</protein>